<feature type="binding site" evidence="9">
    <location>
        <begin position="42"/>
        <end position="43"/>
    </location>
    <ligand>
        <name>FMN</name>
        <dbReference type="ChEBI" id="CHEBI:58210"/>
    </ligand>
</feature>
<dbReference type="GO" id="GO:0044205">
    <property type="term" value="P:'de novo' UMP biosynthetic process"/>
    <property type="evidence" value="ECO:0007669"/>
    <property type="project" value="UniProtKB-UniRule"/>
</dbReference>
<dbReference type="AlphaFoldDB" id="A0A532VAI3"/>
<dbReference type="NCBIfam" id="NF005574">
    <property type="entry name" value="PRK07259.1"/>
    <property type="match status" value="1"/>
</dbReference>
<evidence type="ECO:0000256" key="7">
    <source>
        <dbReference type="ARBA" id="ARBA00022975"/>
    </source>
</evidence>
<feature type="binding site" evidence="9">
    <location>
        <begin position="239"/>
        <end position="240"/>
    </location>
    <ligand>
        <name>FMN</name>
        <dbReference type="ChEBI" id="CHEBI:58210"/>
    </ligand>
</feature>
<name>A0A532VAI3_UNCT6</name>
<comment type="cofactor">
    <cofactor evidence="9">
        <name>FMN</name>
        <dbReference type="ChEBI" id="CHEBI:58210"/>
    </cofactor>
    <text evidence="9">Binds 1 FMN per subunit.</text>
</comment>
<proteinExistence type="inferred from homology"/>
<dbReference type="InterPro" id="IPR005720">
    <property type="entry name" value="Dihydroorotate_DH_cat"/>
</dbReference>
<dbReference type="PIRSF" id="PIRSF000164">
    <property type="entry name" value="DHO_oxidase"/>
    <property type="match status" value="1"/>
</dbReference>
<feature type="binding site" evidence="9">
    <location>
        <begin position="188"/>
        <end position="189"/>
    </location>
    <ligand>
        <name>substrate</name>
    </ligand>
</feature>
<feature type="binding site" evidence="9">
    <location>
        <begin position="66"/>
        <end position="70"/>
    </location>
    <ligand>
        <name>substrate</name>
    </ligand>
</feature>
<keyword evidence="5 9" id="KW-0285">Flavoprotein</keyword>
<evidence type="ECO:0000256" key="9">
    <source>
        <dbReference type="HAMAP-Rule" id="MF_00224"/>
    </source>
</evidence>
<organism evidence="11 12">
    <name type="scientific">candidate division TA06 bacterium B3_TA06</name>
    <dbReference type="NCBI Taxonomy" id="2012487"/>
    <lineage>
        <taxon>Bacteria</taxon>
        <taxon>Bacteria division TA06</taxon>
    </lineage>
</organism>
<dbReference type="InterPro" id="IPR024920">
    <property type="entry name" value="Dihydroorotate_DH_1"/>
</dbReference>
<feature type="binding site" evidence="9">
    <location>
        <position position="123"/>
    </location>
    <ligand>
        <name>FMN</name>
        <dbReference type="ChEBI" id="CHEBI:58210"/>
    </ligand>
</feature>
<comment type="subcellular location">
    <subcellularLocation>
        <location evidence="1 9">Cytoplasm</location>
    </subcellularLocation>
</comment>
<evidence type="ECO:0000256" key="4">
    <source>
        <dbReference type="ARBA" id="ARBA00022490"/>
    </source>
</evidence>
<keyword evidence="8 9" id="KW-0560">Oxidoreductase</keyword>
<dbReference type="PROSITE" id="PS00912">
    <property type="entry name" value="DHODEHASE_2"/>
    <property type="match status" value="1"/>
</dbReference>
<gene>
    <name evidence="9" type="primary">pyrD</name>
    <name evidence="11" type="ORF">CEE36_00235</name>
</gene>
<dbReference type="Pfam" id="PF01180">
    <property type="entry name" value="DHO_dh"/>
    <property type="match status" value="1"/>
</dbReference>
<feature type="active site" description="Nucleophile" evidence="9">
    <location>
        <position position="126"/>
    </location>
</feature>
<dbReference type="PANTHER" id="PTHR48109:SF1">
    <property type="entry name" value="DIHYDROOROTATE DEHYDROGENASE (FUMARATE)"/>
    <property type="match status" value="1"/>
</dbReference>
<feature type="binding site" evidence="9">
    <location>
        <position position="213"/>
    </location>
    <ligand>
        <name>FMN</name>
        <dbReference type="ChEBI" id="CHEBI:58210"/>
    </ligand>
</feature>
<evidence type="ECO:0000256" key="6">
    <source>
        <dbReference type="ARBA" id="ARBA00022643"/>
    </source>
</evidence>
<dbReference type="GO" id="GO:0006207">
    <property type="term" value="P:'de novo' pyrimidine nucleobase biosynthetic process"/>
    <property type="evidence" value="ECO:0007669"/>
    <property type="project" value="InterPro"/>
</dbReference>
<dbReference type="EMBL" id="NJBO01000001">
    <property type="protein sequence ID" value="TKJ44206.1"/>
    <property type="molecule type" value="Genomic_DNA"/>
</dbReference>
<comment type="pathway">
    <text evidence="2 9">Pyrimidine metabolism; UMP biosynthesis via de novo pathway.</text>
</comment>
<dbReference type="Gene3D" id="3.20.20.70">
    <property type="entry name" value="Aldolase class I"/>
    <property type="match status" value="1"/>
</dbReference>
<keyword evidence="7 9" id="KW-0665">Pyrimidine biosynthesis</keyword>
<feature type="binding site" evidence="9">
    <location>
        <position position="161"/>
    </location>
    <ligand>
        <name>FMN</name>
        <dbReference type="ChEBI" id="CHEBI:58210"/>
    </ligand>
</feature>
<dbReference type="UniPathway" id="UPA00070"/>
<dbReference type="NCBIfam" id="TIGR01037">
    <property type="entry name" value="pyrD_sub1_fam"/>
    <property type="match status" value="1"/>
</dbReference>
<evidence type="ECO:0000256" key="8">
    <source>
        <dbReference type="ARBA" id="ARBA00023002"/>
    </source>
</evidence>
<comment type="catalytic activity">
    <reaction evidence="9">
        <text>(S)-dihydroorotate + A = orotate + AH2</text>
        <dbReference type="Rhea" id="RHEA:18073"/>
        <dbReference type="ChEBI" id="CHEBI:13193"/>
        <dbReference type="ChEBI" id="CHEBI:17499"/>
        <dbReference type="ChEBI" id="CHEBI:30839"/>
        <dbReference type="ChEBI" id="CHEBI:30864"/>
    </reaction>
</comment>
<dbReference type="GO" id="GO:0004152">
    <property type="term" value="F:dihydroorotate dehydrogenase activity"/>
    <property type="evidence" value="ECO:0007669"/>
    <property type="project" value="UniProtKB-UniRule"/>
</dbReference>
<feature type="domain" description="Dihydroorotate dehydrogenase catalytic" evidence="10">
    <location>
        <begin position="5"/>
        <end position="280"/>
    </location>
</feature>
<feature type="binding site" evidence="9">
    <location>
        <position position="42"/>
    </location>
    <ligand>
        <name>substrate</name>
    </ligand>
</feature>
<dbReference type="HAMAP" id="MF_00224">
    <property type="entry name" value="DHO_dh_type1"/>
    <property type="match status" value="1"/>
</dbReference>
<evidence type="ECO:0000256" key="1">
    <source>
        <dbReference type="ARBA" id="ARBA00004496"/>
    </source>
</evidence>
<evidence type="ECO:0000256" key="3">
    <source>
        <dbReference type="ARBA" id="ARBA00008008"/>
    </source>
</evidence>
<dbReference type="EC" id="1.3.-.-" evidence="9"/>
<feature type="binding site" evidence="9">
    <location>
        <position position="20"/>
    </location>
    <ligand>
        <name>FMN</name>
        <dbReference type="ChEBI" id="CHEBI:58210"/>
    </ligand>
</feature>
<dbReference type="PROSITE" id="PS00911">
    <property type="entry name" value="DHODEHASE_1"/>
    <property type="match status" value="1"/>
</dbReference>
<protein>
    <recommendedName>
        <fullName evidence="9">Dihydroorotate dehydrogenase</fullName>
        <shortName evidence="9">DHOD</shortName>
        <shortName evidence="9">DHODase</shortName>
        <shortName evidence="9">DHOdehase</shortName>
        <ecNumber evidence="9">1.3.-.-</ecNumber>
    </recommendedName>
</protein>
<dbReference type="PANTHER" id="PTHR48109">
    <property type="entry name" value="DIHYDROOROTATE DEHYDROGENASE (QUINONE), MITOCHONDRIAL-RELATED"/>
    <property type="match status" value="1"/>
</dbReference>
<dbReference type="SUPFAM" id="SSF51395">
    <property type="entry name" value="FMN-linked oxidoreductases"/>
    <property type="match status" value="1"/>
</dbReference>
<keyword evidence="4 9" id="KW-0963">Cytoplasm</keyword>
<dbReference type="GO" id="GO:0005737">
    <property type="term" value="C:cytoplasm"/>
    <property type="evidence" value="ECO:0007669"/>
    <property type="project" value="UniProtKB-SubCell"/>
</dbReference>
<reference evidence="11 12" key="1">
    <citation type="submission" date="2017-06" db="EMBL/GenBank/DDBJ databases">
        <title>Novel microbial phyla capable of carbon fixation and sulfur reduction in deep-sea sediments.</title>
        <authorList>
            <person name="Huang J."/>
            <person name="Baker B."/>
            <person name="Wang Y."/>
        </authorList>
    </citation>
    <scope>NUCLEOTIDE SEQUENCE [LARGE SCALE GENOMIC DNA]</scope>
    <source>
        <strain evidence="11">B3_TA06</strain>
    </source>
</reference>
<evidence type="ECO:0000313" key="11">
    <source>
        <dbReference type="EMBL" id="TKJ44206.1"/>
    </source>
</evidence>
<sequence length="300" mass="32046">MNLEVFLGKSRFRNPLVLASGTFGYGLTYTDVIDRVGAFVTKGITVQERVGNPPPRIWDTKETVVNSVGLENVGLKRFKEEILPRINTSTPLYVNLAGVTIDDFRILIEGLRDEEKVAGFELNLSCPNVKEGGAALGQSADRVRKVASLARSLTTKSIWVKLTSNFCDVRETAAAAADAGADALVLINTLNALVIDIKGRKPFLGAGSGGLSGPAIKPYVLYIVKEVSRQINIPVIASGGVTSGTDVVEYLLAGASLVQIGSINLVDPQASLRILKGLEGWLEREGIISVSELIGRLEGI</sequence>
<evidence type="ECO:0000256" key="5">
    <source>
        <dbReference type="ARBA" id="ARBA00022630"/>
    </source>
</evidence>
<evidence type="ECO:0000256" key="2">
    <source>
        <dbReference type="ARBA" id="ARBA00004725"/>
    </source>
</evidence>
<comment type="similarity">
    <text evidence="3 9">Belongs to the dihydroorotate dehydrogenase family. Type 1 subfamily.</text>
</comment>
<feature type="binding site" evidence="9">
    <location>
        <position position="187"/>
    </location>
    <ligand>
        <name>FMN</name>
        <dbReference type="ChEBI" id="CHEBI:58210"/>
    </ligand>
</feature>
<dbReference type="InterPro" id="IPR001295">
    <property type="entry name" value="Dihydroorotate_DH_CS"/>
</dbReference>
<dbReference type="InterPro" id="IPR050074">
    <property type="entry name" value="DHO_dehydrogenase"/>
</dbReference>
<dbReference type="Proteomes" id="UP000317778">
    <property type="component" value="Unassembled WGS sequence"/>
</dbReference>
<accession>A0A532VAI3</accession>
<dbReference type="InterPro" id="IPR012135">
    <property type="entry name" value="Dihydroorotate_DH_1_2"/>
</dbReference>
<feature type="binding site" evidence="9">
    <location>
        <position position="95"/>
    </location>
    <ligand>
        <name>FMN</name>
        <dbReference type="ChEBI" id="CHEBI:58210"/>
    </ligand>
</feature>
<evidence type="ECO:0000259" key="10">
    <source>
        <dbReference type="Pfam" id="PF01180"/>
    </source>
</evidence>
<dbReference type="InterPro" id="IPR013785">
    <property type="entry name" value="Aldolase_TIM"/>
</dbReference>
<comment type="caution">
    <text evidence="11">The sequence shown here is derived from an EMBL/GenBank/DDBJ whole genome shotgun (WGS) entry which is preliminary data.</text>
</comment>
<dbReference type="InterPro" id="IPR049622">
    <property type="entry name" value="Dihydroorotate_DH_I"/>
</dbReference>
<comment type="function">
    <text evidence="9">Catalyzes the conversion of dihydroorotate to orotate.</text>
</comment>
<feature type="binding site" evidence="9">
    <location>
        <position position="123"/>
    </location>
    <ligand>
        <name>substrate</name>
    </ligand>
</feature>
<feature type="binding site" evidence="9">
    <location>
        <begin position="261"/>
        <end position="262"/>
    </location>
    <ligand>
        <name>FMN</name>
        <dbReference type="ChEBI" id="CHEBI:58210"/>
    </ligand>
</feature>
<evidence type="ECO:0000313" key="12">
    <source>
        <dbReference type="Proteomes" id="UP000317778"/>
    </source>
</evidence>
<keyword evidence="6 9" id="KW-0288">FMN</keyword>